<dbReference type="GO" id="GO:0006660">
    <property type="term" value="P:phosphatidylserine catabolic process"/>
    <property type="evidence" value="ECO:0000318"/>
    <property type="project" value="GO_Central"/>
</dbReference>
<dbReference type="eggNOG" id="KOG1553">
    <property type="taxonomic scope" value="Eukaryota"/>
</dbReference>
<dbReference type="InParanoid" id="B3RP67"/>
<evidence type="ECO:0000313" key="4">
    <source>
        <dbReference type="EMBL" id="EDV28139.1"/>
    </source>
</evidence>
<dbReference type="OMA" id="THCTQLP"/>
<dbReference type="OrthoDB" id="6412627at2759"/>
<dbReference type="EMBL" id="DS985242">
    <property type="protein sequence ID" value="EDV28139.1"/>
    <property type="molecule type" value="Genomic_DNA"/>
</dbReference>
<dbReference type="InterPro" id="IPR000073">
    <property type="entry name" value="AB_hydrolase_1"/>
</dbReference>
<protein>
    <recommendedName>
        <fullName evidence="6">AB hydrolase-1 domain-containing protein</fullName>
    </recommendedName>
</protein>
<dbReference type="Gene3D" id="3.40.50.1820">
    <property type="entry name" value="alpha/beta hydrolase"/>
    <property type="match status" value="1"/>
</dbReference>
<dbReference type="FunCoup" id="B3RP67">
    <property type="interactions" value="1179"/>
</dbReference>
<dbReference type="GO" id="GO:0052651">
    <property type="term" value="P:monoacylglycerol catabolic process"/>
    <property type="evidence" value="ECO:0000318"/>
    <property type="project" value="GO_Central"/>
</dbReference>
<dbReference type="CTD" id="6750629"/>
<dbReference type="Proteomes" id="UP000009022">
    <property type="component" value="Unassembled WGS sequence"/>
</dbReference>
<sequence>MADRLTGLQAFHHYLFGPKLHYIYGTKDKKGNKYHGNAIERHCNRLLRLISFVTNLVYYNLPFIGIYLYRNDYTIHQVLVPILSKQALGSIGTLLTSLYLLRGLARYNDNEYSKFIKILRESEKSEPSSRARNMLAQYDFDFKAWPVDYYKPDCKTGAQTKLTPESCSNKNGSRNPGSVVNNYPIEITKYCLAHLFGRRAVFPGSTSFLQAVIGEYLDEGRRKLVEEFGGKRAKLRTADSNNLDSVFVDRRNSIEENGEILVICSEGNAGYYEVGCMETPLACGYSVLGWNHPGFANSSGLPFPKSEKLAIDAVISYAVSSLKFEIKNIVLYSWSIGGYCASAGAMLYPNVKAVILDASFDHLIPLAVDRMPESLLSLSTRPGDIRTNRGNDLAIQLLMSRYPYLFDDESMPIIRAWLSADDKEGRRAVWDSLNFEKDIRAETYMDQYVIKHGIQFPMEIGKDLEFGSKIQILLFLVTKYVIDFEAVHCQPLPPTHFQLPWFHEP</sequence>
<dbReference type="PANTHER" id="PTHR12277:SF72">
    <property type="entry name" value="BAT5L PROTEIN"/>
    <property type="match status" value="1"/>
</dbReference>
<dbReference type="KEGG" id="tad:TRIADDRAFT_53422"/>
<keyword evidence="5" id="KW-1185">Reference proteome</keyword>
<proteinExistence type="predicted"/>
<evidence type="ECO:0000256" key="1">
    <source>
        <dbReference type="SAM" id="Phobius"/>
    </source>
</evidence>
<feature type="domain" description="AB hydrolase-1" evidence="2">
    <location>
        <begin position="267"/>
        <end position="364"/>
    </location>
</feature>
<evidence type="ECO:0008006" key="6">
    <source>
        <dbReference type="Google" id="ProtNLM"/>
    </source>
</evidence>
<feature type="domain" description="Phosphatidylserine Lipase ABHD16 N-terminal" evidence="3">
    <location>
        <begin position="10"/>
        <end position="141"/>
    </location>
</feature>
<evidence type="ECO:0000259" key="3">
    <source>
        <dbReference type="Pfam" id="PF22990"/>
    </source>
</evidence>
<dbReference type="GeneID" id="6750629"/>
<dbReference type="HOGENOM" id="CLU_040705_2_0_1"/>
<dbReference type="InterPro" id="IPR029058">
    <property type="entry name" value="AB_hydrolase_fold"/>
</dbReference>
<dbReference type="PANTHER" id="PTHR12277">
    <property type="entry name" value="ALPHA/BETA HYDROLASE DOMAIN-CONTAINING PROTEIN"/>
    <property type="match status" value="1"/>
</dbReference>
<keyword evidence="1" id="KW-0472">Membrane</keyword>
<dbReference type="Pfam" id="PF22990">
    <property type="entry name" value="ABHD16_N"/>
    <property type="match status" value="1"/>
</dbReference>
<reference evidence="4 5" key="1">
    <citation type="journal article" date="2008" name="Nature">
        <title>The Trichoplax genome and the nature of placozoans.</title>
        <authorList>
            <person name="Srivastava M."/>
            <person name="Begovic E."/>
            <person name="Chapman J."/>
            <person name="Putnam N.H."/>
            <person name="Hellsten U."/>
            <person name="Kawashima T."/>
            <person name="Kuo A."/>
            <person name="Mitros T."/>
            <person name="Salamov A."/>
            <person name="Carpenter M.L."/>
            <person name="Signorovitch A.Y."/>
            <person name="Moreno M.A."/>
            <person name="Kamm K."/>
            <person name="Grimwood J."/>
            <person name="Schmutz J."/>
            <person name="Shapiro H."/>
            <person name="Grigoriev I.V."/>
            <person name="Buss L.W."/>
            <person name="Schierwater B."/>
            <person name="Dellaporta S.L."/>
            <person name="Rokhsar D.S."/>
        </authorList>
    </citation>
    <scope>NUCLEOTIDE SEQUENCE [LARGE SCALE GENOMIC DNA]</scope>
    <source>
        <strain evidence="4 5">Grell-BS-1999</strain>
    </source>
</reference>
<dbReference type="GO" id="GO:0047372">
    <property type="term" value="F:monoacylglycerol lipase activity"/>
    <property type="evidence" value="ECO:0000318"/>
    <property type="project" value="GO_Central"/>
</dbReference>
<dbReference type="RefSeq" id="XP_002109973.1">
    <property type="nucleotide sequence ID" value="XM_002109937.1"/>
</dbReference>
<accession>B3RP67</accession>
<dbReference type="Pfam" id="PF00561">
    <property type="entry name" value="Abhydrolase_1"/>
    <property type="match status" value="1"/>
</dbReference>
<keyword evidence="1" id="KW-1133">Transmembrane helix</keyword>
<evidence type="ECO:0000259" key="2">
    <source>
        <dbReference type="Pfam" id="PF00561"/>
    </source>
</evidence>
<name>B3RP67_TRIAD</name>
<evidence type="ECO:0000313" key="5">
    <source>
        <dbReference type="Proteomes" id="UP000009022"/>
    </source>
</evidence>
<dbReference type="SUPFAM" id="SSF53474">
    <property type="entry name" value="alpha/beta-Hydrolases"/>
    <property type="match status" value="1"/>
</dbReference>
<dbReference type="STRING" id="10228.B3RP67"/>
<keyword evidence="1" id="KW-0812">Transmembrane</keyword>
<gene>
    <name evidence="4" type="ORF">TRIADDRAFT_53422</name>
</gene>
<dbReference type="PhylomeDB" id="B3RP67"/>
<feature type="transmembrane region" description="Helical" evidence="1">
    <location>
        <begin position="46"/>
        <end position="67"/>
    </location>
</feature>
<dbReference type="AlphaFoldDB" id="B3RP67"/>
<organism evidence="4 5">
    <name type="scientific">Trichoplax adhaerens</name>
    <name type="common">Trichoplax reptans</name>
    <dbReference type="NCBI Taxonomy" id="10228"/>
    <lineage>
        <taxon>Eukaryota</taxon>
        <taxon>Metazoa</taxon>
        <taxon>Placozoa</taxon>
        <taxon>Uniplacotomia</taxon>
        <taxon>Trichoplacea</taxon>
        <taxon>Trichoplacidae</taxon>
        <taxon>Trichoplax</taxon>
    </lineage>
</organism>
<dbReference type="InterPro" id="IPR054518">
    <property type="entry name" value="ABHD16_N"/>
</dbReference>
<dbReference type="GO" id="GO:0004620">
    <property type="term" value="F:phospholipase activity"/>
    <property type="evidence" value="ECO:0000318"/>
    <property type="project" value="GO_Central"/>
</dbReference>